<keyword evidence="4 6" id="KW-0472">Membrane</keyword>
<evidence type="ECO:0000256" key="4">
    <source>
        <dbReference type="ARBA" id="ARBA00023136"/>
    </source>
</evidence>
<dbReference type="OrthoDB" id="5273647at2759"/>
<dbReference type="EMBL" id="KZ678128">
    <property type="protein sequence ID" value="PSN73973.1"/>
    <property type="molecule type" value="Genomic_DNA"/>
</dbReference>
<dbReference type="Pfam" id="PF20684">
    <property type="entry name" value="Fung_rhodopsin"/>
    <property type="match status" value="2"/>
</dbReference>
<evidence type="ECO:0000313" key="8">
    <source>
        <dbReference type="EMBL" id="PSN73973.1"/>
    </source>
</evidence>
<feature type="transmembrane region" description="Helical" evidence="6">
    <location>
        <begin position="61"/>
        <end position="85"/>
    </location>
</feature>
<keyword evidence="9" id="KW-1185">Reference proteome</keyword>
<comment type="subcellular location">
    <subcellularLocation>
        <location evidence="1">Membrane</location>
        <topology evidence="1">Multi-pass membrane protein</topology>
    </subcellularLocation>
</comment>
<dbReference type="PANTHER" id="PTHR33048:SF123">
    <property type="entry name" value="INTEGRAL MEMBRANE PROTEIN"/>
    <property type="match status" value="1"/>
</dbReference>
<feature type="domain" description="Rhodopsin" evidence="7">
    <location>
        <begin position="100"/>
        <end position="233"/>
    </location>
</feature>
<gene>
    <name evidence="8" type="ORF">BS50DRAFT_469916</name>
</gene>
<evidence type="ECO:0000313" key="9">
    <source>
        <dbReference type="Proteomes" id="UP000240883"/>
    </source>
</evidence>
<evidence type="ECO:0000259" key="7">
    <source>
        <dbReference type="Pfam" id="PF20684"/>
    </source>
</evidence>
<evidence type="ECO:0000256" key="2">
    <source>
        <dbReference type="ARBA" id="ARBA00022692"/>
    </source>
</evidence>
<dbReference type="PANTHER" id="PTHR33048">
    <property type="entry name" value="PTH11-LIKE INTEGRAL MEMBRANE PROTEIN (AFU_ORTHOLOGUE AFUA_5G11245)"/>
    <property type="match status" value="1"/>
</dbReference>
<dbReference type="InterPro" id="IPR049326">
    <property type="entry name" value="Rhodopsin_dom_fungi"/>
</dbReference>
<name>A0A2T2P8J3_CORCC</name>
<dbReference type="AlphaFoldDB" id="A0A2T2P8J3"/>
<comment type="similarity">
    <text evidence="5">Belongs to the SAT4 family.</text>
</comment>
<sequence>LGAVQMSTILLQVKHGRGRHAQDLTYNWINLQLYFVVNWSLKMSILALYHRIGSGKKGLPWILRSKVIWTLAVLITLFSISIFLVSSKPERMDPADQPQTEIFSCMPVSRSWDVEETPRGCIDSMAFNLAQGSINVLTDLILLLYPLPLIQVLKINTRQRTALVMIFAIGIVPLAASVMRLCDIALTPIREHVSWREADTSWQWSWVPVWSEIEVDVGIVMASLPSLSPLLRKMWSGFFTYRTPTQIRELPKPRK</sequence>
<dbReference type="STRING" id="1448308.A0A2T2P8J3"/>
<organism evidence="8 9">
    <name type="scientific">Corynespora cassiicola Philippines</name>
    <dbReference type="NCBI Taxonomy" id="1448308"/>
    <lineage>
        <taxon>Eukaryota</taxon>
        <taxon>Fungi</taxon>
        <taxon>Dikarya</taxon>
        <taxon>Ascomycota</taxon>
        <taxon>Pezizomycotina</taxon>
        <taxon>Dothideomycetes</taxon>
        <taxon>Pleosporomycetidae</taxon>
        <taxon>Pleosporales</taxon>
        <taxon>Corynesporascaceae</taxon>
        <taxon>Corynespora</taxon>
    </lineage>
</organism>
<keyword evidence="3 6" id="KW-1133">Transmembrane helix</keyword>
<keyword evidence="2 6" id="KW-0812">Transmembrane</keyword>
<dbReference type="InterPro" id="IPR052337">
    <property type="entry name" value="SAT4-like"/>
</dbReference>
<evidence type="ECO:0000256" key="3">
    <source>
        <dbReference type="ARBA" id="ARBA00022989"/>
    </source>
</evidence>
<evidence type="ECO:0000256" key="1">
    <source>
        <dbReference type="ARBA" id="ARBA00004141"/>
    </source>
</evidence>
<feature type="transmembrane region" description="Helical" evidence="6">
    <location>
        <begin position="162"/>
        <end position="181"/>
    </location>
</feature>
<evidence type="ECO:0000256" key="5">
    <source>
        <dbReference type="ARBA" id="ARBA00038359"/>
    </source>
</evidence>
<feature type="non-terminal residue" evidence="8">
    <location>
        <position position="255"/>
    </location>
</feature>
<accession>A0A2T2P8J3</accession>
<feature type="domain" description="Rhodopsin" evidence="7">
    <location>
        <begin position="4"/>
        <end position="85"/>
    </location>
</feature>
<feature type="transmembrane region" description="Helical" evidence="6">
    <location>
        <begin position="132"/>
        <end position="150"/>
    </location>
</feature>
<feature type="non-terminal residue" evidence="8">
    <location>
        <position position="1"/>
    </location>
</feature>
<reference evidence="8 9" key="1">
    <citation type="journal article" date="2018" name="Front. Microbiol.">
        <title>Genome-Wide Analysis of Corynespora cassiicola Leaf Fall Disease Putative Effectors.</title>
        <authorList>
            <person name="Lopez D."/>
            <person name="Ribeiro S."/>
            <person name="Label P."/>
            <person name="Fumanal B."/>
            <person name="Venisse J.S."/>
            <person name="Kohler A."/>
            <person name="de Oliveira R.R."/>
            <person name="Labutti K."/>
            <person name="Lipzen A."/>
            <person name="Lail K."/>
            <person name="Bauer D."/>
            <person name="Ohm R.A."/>
            <person name="Barry K.W."/>
            <person name="Spatafora J."/>
            <person name="Grigoriev I.V."/>
            <person name="Martin F.M."/>
            <person name="Pujade-Renaud V."/>
        </authorList>
    </citation>
    <scope>NUCLEOTIDE SEQUENCE [LARGE SCALE GENOMIC DNA]</scope>
    <source>
        <strain evidence="8 9">Philippines</strain>
    </source>
</reference>
<protein>
    <recommendedName>
        <fullName evidence="7">Rhodopsin domain-containing protein</fullName>
    </recommendedName>
</protein>
<feature type="transmembrane region" description="Helical" evidence="6">
    <location>
        <begin position="31"/>
        <end position="49"/>
    </location>
</feature>
<dbReference type="Proteomes" id="UP000240883">
    <property type="component" value="Unassembled WGS sequence"/>
</dbReference>
<evidence type="ECO:0000256" key="6">
    <source>
        <dbReference type="SAM" id="Phobius"/>
    </source>
</evidence>
<dbReference type="GO" id="GO:0016020">
    <property type="term" value="C:membrane"/>
    <property type="evidence" value="ECO:0007669"/>
    <property type="project" value="UniProtKB-SubCell"/>
</dbReference>
<proteinExistence type="inferred from homology"/>